<evidence type="ECO:0000256" key="4">
    <source>
        <dbReference type="ARBA" id="ARBA00022741"/>
    </source>
</evidence>
<evidence type="ECO:0000259" key="14">
    <source>
        <dbReference type="PROSITE" id="PS51194"/>
    </source>
</evidence>
<keyword evidence="8 12" id="KW-0067">ATP-binding</keyword>
<dbReference type="Pfam" id="PF00271">
    <property type="entry name" value="Helicase_C"/>
    <property type="match status" value="1"/>
</dbReference>
<dbReference type="InterPro" id="IPR041236">
    <property type="entry name" value="PriA_C"/>
</dbReference>
<dbReference type="SMART" id="SM00487">
    <property type="entry name" value="DEXDc"/>
    <property type="match status" value="1"/>
</dbReference>
<dbReference type="EMBL" id="CP042425">
    <property type="protein sequence ID" value="QEL14187.1"/>
    <property type="molecule type" value="Genomic_DNA"/>
</dbReference>
<dbReference type="Proteomes" id="UP000324974">
    <property type="component" value="Chromosome"/>
</dbReference>
<feature type="binding site" evidence="12">
    <location>
        <position position="472"/>
    </location>
    <ligand>
        <name>Zn(2+)</name>
        <dbReference type="ChEBI" id="CHEBI:29105"/>
        <label>1</label>
    </ligand>
</feature>
<keyword evidence="1 12" id="KW-0639">Primosome</keyword>
<evidence type="ECO:0000256" key="9">
    <source>
        <dbReference type="ARBA" id="ARBA00023125"/>
    </source>
</evidence>
<dbReference type="InterPro" id="IPR040498">
    <property type="entry name" value="PriA_CRR"/>
</dbReference>
<feature type="binding site" evidence="12">
    <location>
        <position position="512"/>
    </location>
    <ligand>
        <name>Zn(2+)</name>
        <dbReference type="ChEBI" id="CHEBI:29105"/>
        <label>1</label>
    </ligand>
</feature>
<feature type="binding site" evidence="12">
    <location>
        <position position="499"/>
    </location>
    <ligand>
        <name>Zn(2+)</name>
        <dbReference type="ChEBI" id="CHEBI:29105"/>
        <label>2</label>
    </ligand>
</feature>
<gene>
    <name evidence="12 15" type="primary">priA</name>
    <name evidence="15" type="ORF">PX52LOC_01057</name>
</gene>
<name>A0A5C1A7J4_9BACT</name>
<dbReference type="Pfam" id="PF00270">
    <property type="entry name" value="DEAD"/>
    <property type="match status" value="1"/>
</dbReference>
<evidence type="ECO:0000256" key="2">
    <source>
        <dbReference type="ARBA" id="ARBA00022705"/>
    </source>
</evidence>
<keyword evidence="5 12" id="KW-0378">Hydrolase</keyword>
<feature type="binding site" evidence="12">
    <location>
        <position position="469"/>
    </location>
    <ligand>
        <name>Zn(2+)</name>
        <dbReference type="ChEBI" id="CHEBI:29105"/>
        <label>1</label>
    </ligand>
</feature>
<evidence type="ECO:0000256" key="11">
    <source>
        <dbReference type="ARBA" id="ARBA00048988"/>
    </source>
</evidence>
<dbReference type="AlphaFoldDB" id="A0A5C1A7J4"/>
<evidence type="ECO:0000256" key="7">
    <source>
        <dbReference type="ARBA" id="ARBA00022833"/>
    </source>
</evidence>
<feature type="domain" description="Helicase C-terminal" evidence="14">
    <location>
        <begin position="501"/>
        <end position="686"/>
    </location>
</feature>
<evidence type="ECO:0000256" key="10">
    <source>
        <dbReference type="ARBA" id="ARBA00023235"/>
    </source>
</evidence>
<dbReference type="PANTHER" id="PTHR30580:SF0">
    <property type="entry name" value="PRIMOSOMAL PROTEIN N"/>
    <property type="match status" value="1"/>
</dbReference>
<dbReference type="GO" id="GO:0003677">
    <property type="term" value="F:DNA binding"/>
    <property type="evidence" value="ECO:0007669"/>
    <property type="project" value="UniProtKB-UniRule"/>
</dbReference>
<dbReference type="InterPro" id="IPR011545">
    <property type="entry name" value="DEAD/DEAH_box_helicase_dom"/>
</dbReference>
<keyword evidence="16" id="KW-1185">Reference proteome</keyword>
<evidence type="ECO:0000313" key="15">
    <source>
        <dbReference type="EMBL" id="QEL14187.1"/>
    </source>
</evidence>
<comment type="function">
    <text evidence="12">Initiates the restart of stalled replication forks, which reloads the replicative helicase on sites other than the origin of replication. Recognizes and binds to abandoned replication forks and remodels them to uncover a helicase loading site. Promotes assembly of the primosome at these replication forks.</text>
</comment>
<evidence type="ECO:0000256" key="3">
    <source>
        <dbReference type="ARBA" id="ARBA00022723"/>
    </source>
</evidence>
<keyword evidence="4 12" id="KW-0547">Nucleotide-binding</keyword>
<dbReference type="FunFam" id="3.40.1440.60:FF:000001">
    <property type="entry name" value="Primosomal protein N"/>
    <property type="match status" value="1"/>
</dbReference>
<reference evidence="16" key="1">
    <citation type="submission" date="2019-08" db="EMBL/GenBank/DDBJ databases">
        <title>Limnoglobus roseus gen. nov., sp. nov., a novel freshwater planctomycete with a giant genome from the family Gemmataceae.</title>
        <authorList>
            <person name="Kulichevskaya I.S."/>
            <person name="Naumoff D.G."/>
            <person name="Miroshnikov K."/>
            <person name="Ivanova A."/>
            <person name="Philippov D.A."/>
            <person name="Hakobyan A."/>
            <person name="Rijpstra I.C."/>
            <person name="Sinninghe Damste J.S."/>
            <person name="Liesack W."/>
            <person name="Dedysh S.N."/>
        </authorList>
    </citation>
    <scope>NUCLEOTIDE SEQUENCE [LARGE SCALE GENOMIC DNA]</scope>
    <source>
        <strain evidence="16">PX52</strain>
    </source>
</reference>
<protein>
    <recommendedName>
        <fullName evidence="12">Replication restart protein PriA</fullName>
    </recommendedName>
    <alternativeName>
        <fullName evidence="12">ATP-dependent DNA helicase PriA</fullName>
        <ecNumber evidence="12">5.6.2.4</ecNumber>
    </alternativeName>
    <alternativeName>
        <fullName evidence="12">DNA 3'-5' helicase PriA</fullName>
    </alternativeName>
</protein>
<feature type="binding site" evidence="12">
    <location>
        <position position="496"/>
    </location>
    <ligand>
        <name>Zn(2+)</name>
        <dbReference type="ChEBI" id="CHEBI:29105"/>
        <label>2</label>
    </ligand>
</feature>
<dbReference type="FunFam" id="3.40.50.300:FF:000489">
    <property type="entry name" value="Primosome assembly protein PriA"/>
    <property type="match status" value="1"/>
</dbReference>
<dbReference type="GO" id="GO:0008270">
    <property type="term" value="F:zinc ion binding"/>
    <property type="evidence" value="ECO:0007669"/>
    <property type="project" value="UniProtKB-UniRule"/>
</dbReference>
<feature type="binding site" evidence="12">
    <location>
        <position position="509"/>
    </location>
    <ligand>
        <name>Zn(2+)</name>
        <dbReference type="ChEBI" id="CHEBI:29105"/>
        <label>1</label>
    </ligand>
</feature>
<dbReference type="GO" id="GO:0043138">
    <property type="term" value="F:3'-5' DNA helicase activity"/>
    <property type="evidence" value="ECO:0007669"/>
    <property type="project" value="UniProtKB-EC"/>
</dbReference>
<dbReference type="SUPFAM" id="SSF52540">
    <property type="entry name" value="P-loop containing nucleoside triphosphate hydrolases"/>
    <property type="match status" value="1"/>
</dbReference>
<dbReference type="InterPro" id="IPR014001">
    <property type="entry name" value="Helicase_ATP-bd"/>
</dbReference>
<feature type="domain" description="Helicase ATP-binding" evidence="13">
    <location>
        <begin position="240"/>
        <end position="405"/>
    </location>
</feature>
<dbReference type="InterPro" id="IPR042115">
    <property type="entry name" value="PriA_3primeBD_sf"/>
</dbReference>
<keyword evidence="7 12" id="KW-0862">Zinc</keyword>
<keyword evidence="2 12" id="KW-0235">DNA replication</keyword>
<comment type="cofactor">
    <cofactor evidence="12">
        <name>Zn(2+)</name>
        <dbReference type="ChEBI" id="CHEBI:29105"/>
    </cofactor>
    <text evidence="12">Binds 2 zinc ions per subunit.</text>
</comment>
<keyword evidence="10 12" id="KW-0413">Isomerase</keyword>
<keyword evidence="3 12" id="KW-0479">Metal-binding</keyword>
<dbReference type="InterPro" id="IPR027417">
    <property type="entry name" value="P-loop_NTPase"/>
</dbReference>
<dbReference type="EC" id="5.6.2.4" evidence="12"/>
<dbReference type="PROSITE" id="PS51194">
    <property type="entry name" value="HELICASE_CTER"/>
    <property type="match status" value="1"/>
</dbReference>
<dbReference type="PANTHER" id="PTHR30580">
    <property type="entry name" value="PRIMOSOMAL PROTEIN N"/>
    <property type="match status" value="1"/>
</dbReference>
<dbReference type="GO" id="GO:0006302">
    <property type="term" value="P:double-strand break repair"/>
    <property type="evidence" value="ECO:0007669"/>
    <property type="project" value="InterPro"/>
</dbReference>
<accession>A0A5C1A7J4</accession>
<keyword evidence="9 12" id="KW-0238">DNA-binding</keyword>
<evidence type="ECO:0000256" key="1">
    <source>
        <dbReference type="ARBA" id="ARBA00022515"/>
    </source>
</evidence>
<feature type="binding site" evidence="12">
    <location>
        <position position="478"/>
    </location>
    <ligand>
        <name>Zn(2+)</name>
        <dbReference type="ChEBI" id="CHEBI:29105"/>
        <label>2</label>
    </ligand>
</feature>
<dbReference type="InterPro" id="IPR041222">
    <property type="entry name" value="PriA_3primeBD"/>
</dbReference>
<dbReference type="KEGG" id="lrs:PX52LOC_01057"/>
<proteinExistence type="inferred from homology"/>
<evidence type="ECO:0000313" key="16">
    <source>
        <dbReference type="Proteomes" id="UP000324974"/>
    </source>
</evidence>
<dbReference type="NCBIfam" id="TIGR00595">
    <property type="entry name" value="priA"/>
    <property type="match status" value="1"/>
</dbReference>
<dbReference type="GO" id="GO:0006270">
    <property type="term" value="P:DNA replication initiation"/>
    <property type="evidence" value="ECO:0007669"/>
    <property type="project" value="TreeGrafter"/>
</dbReference>
<dbReference type="GO" id="GO:0016887">
    <property type="term" value="F:ATP hydrolysis activity"/>
    <property type="evidence" value="ECO:0007669"/>
    <property type="project" value="RHEA"/>
</dbReference>
<dbReference type="HAMAP" id="MF_00983">
    <property type="entry name" value="PriA"/>
    <property type="match status" value="1"/>
</dbReference>
<dbReference type="CDD" id="cd17929">
    <property type="entry name" value="DEXHc_priA"/>
    <property type="match status" value="1"/>
</dbReference>
<evidence type="ECO:0000256" key="8">
    <source>
        <dbReference type="ARBA" id="ARBA00022840"/>
    </source>
</evidence>
<keyword evidence="6 12" id="KW-0347">Helicase</keyword>
<dbReference type="InterPro" id="IPR005259">
    <property type="entry name" value="PriA"/>
</dbReference>
<feature type="binding site" evidence="12">
    <location>
        <position position="481"/>
    </location>
    <ligand>
        <name>Zn(2+)</name>
        <dbReference type="ChEBI" id="CHEBI:29105"/>
        <label>2</label>
    </ligand>
</feature>
<dbReference type="GO" id="GO:0005524">
    <property type="term" value="F:ATP binding"/>
    <property type="evidence" value="ECO:0007669"/>
    <property type="project" value="UniProtKB-UniRule"/>
</dbReference>
<dbReference type="InterPro" id="IPR001650">
    <property type="entry name" value="Helicase_C-like"/>
</dbReference>
<dbReference type="GO" id="GO:0006269">
    <property type="term" value="P:DNA replication, synthesis of primer"/>
    <property type="evidence" value="ECO:0007669"/>
    <property type="project" value="UniProtKB-KW"/>
</dbReference>
<dbReference type="Gene3D" id="3.40.1440.60">
    <property type="entry name" value="PriA, 3(prime) DNA-binding domain"/>
    <property type="match status" value="1"/>
</dbReference>
<dbReference type="PROSITE" id="PS51192">
    <property type="entry name" value="HELICASE_ATP_BIND_1"/>
    <property type="match status" value="1"/>
</dbReference>
<dbReference type="Pfam" id="PF17764">
    <property type="entry name" value="PriA_3primeBD"/>
    <property type="match status" value="1"/>
</dbReference>
<comment type="catalytic activity">
    <reaction evidence="11 12">
        <text>ATP + H2O = ADP + phosphate + H(+)</text>
        <dbReference type="Rhea" id="RHEA:13065"/>
        <dbReference type="ChEBI" id="CHEBI:15377"/>
        <dbReference type="ChEBI" id="CHEBI:15378"/>
        <dbReference type="ChEBI" id="CHEBI:30616"/>
        <dbReference type="ChEBI" id="CHEBI:43474"/>
        <dbReference type="ChEBI" id="CHEBI:456216"/>
        <dbReference type="EC" id="5.6.2.4"/>
    </reaction>
</comment>
<dbReference type="SMART" id="SM00490">
    <property type="entry name" value="HELICc"/>
    <property type="match status" value="1"/>
</dbReference>
<dbReference type="RefSeq" id="WP_246173656.1">
    <property type="nucleotide sequence ID" value="NZ_CP042425.1"/>
</dbReference>
<organism evidence="15 16">
    <name type="scientific">Limnoglobus roseus</name>
    <dbReference type="NCBI Taxonomy" id="2598579"/>
    <lineage>
        <taxon>Bacteria</taxon>
        <taxon>Pseudomonadati</taxon>
        <taxon>Planctomycetota</taxon>
        <taxon>Planctomycetia</taxon>
        <taxon>Gemmatales</taxon>
        <taxon>Gemmataceae</taxon>
        <taxon>Limnoglobus</taxon>
    </lineage>
</organism>
<evidence type="ECO:0000256" key="5">
    <source>
        <dbReference type="ARBA" id="ARBA00022801"/>
    </source>
</evidence>
<evidence type="ECO:0000256" key="6">
    <source>
        <dbReference type="ARBA" id="ARBA00022806"/>
    </source>
</evidence>
<comment type="catalytic activity">
    <reaction evidence="12">
        <text>Couples ATP hydrolysis with the unwinding of duplex DNA by translocating in the 3'-5' direction.</text>
        <dbReference type="EC" id="5.6.2.4"/>
    </reaction>
</comment>
<dbReference type="CDD" id="cd18804">
    <property type="entry name" value="SF2_C_priA"/>
    <property type="match status" value="1"/>
</dbReference>
<comment type="subunit">
    <text evidence="12">Component of the replication restart primosome.</text>
</comment>
<dbReference type="Pfam" id="PF18319">
    <property type="entry name" value="Zn_ribbon_PriA"/>
    <property type="match status" value="1"/>
</dbReference>
<evidence type="ECO:0000259" key="13">
    <source>
        <dbReference type="PROSITE" id="PS51192"/>
    </source>
</evidence>
<sequence>MPTATNLFLDHPDSVAPVTLFVDVVFDRPLDHAYTYGVPDALRETVGVGKRVECPFGRGDKTTEGYVIRVADVPPVRAVKNITRVLDDTALLDEHLLKLTRWMADYYLCGWGQVLHAVVPAGVREKAGTKNVTFVHPTPREELPNPLPSVTPKQKQALDRLKREGKPMDLHTLARMLGGGTAAISSLVSKGLARKFVERMERSAVPYGLKEDAPPLTETPLPPITMNADQVAVWEMLRPLLDTGGYHPFLLHGVTGSGKTEIYLRAIEEVVRQGKEAIVLVPEISLTPQTIERFSGRCGTVAVLHSHLTDSERGQYWRRVATGQVQVVVGARSAVFAPTRKLGVIIIDEEHETSFKQESTPRYHARDVAVMRARLANVPIILGSATPSLESWHNAHRADGYTLLSLPNRVENRPLPKVQLVDLRHEPKTPGKHFAIGPTLEQAMNNALKANGQVMLFLNRRGFSTHVHCPSCGHVAQCAHCDLSLTFHRHKSSLVCHYCGWETAPFTKCPACSQVSIRYQGLGTEKLQEEIEAKFPNKVVQRMDSDTMSKPGSHQRVLDAFREGLIHILLGTQMIAKGLDFPNVTLVGVINADVGLHLPDFRAAERTFQLLAQVSGRAGRGEKGGQVMIQTFTPDHPCISLATKHDFISFSQQELGHRREHQYPPYQRLARLIVRSEKETAAAEFAETLAGAFKAAVTRVTKPGTPTLRLLGPAECPVFKLNGYYRFHFQIQSENAGVLHAVMREVLSVAKSPHGVEFQVDVDPYSML</sequence>
<dbReference type="Gene3D" id="3.40.50.300">
    <property type="entry name" value="P-loop containing nucleotide triphosphate hydrolases"/>
    <property type="match status" value="2"/>
</dbReference>
<dbReference type="GO" id="GO:1990077">
    <property type="term" value="C:primosome complex"/>
    <property type="evidence" value="ECO:0007669"/>
    <property type="project" value="UniProtKB-UniRule"/>
</dbReference>
<dbReference type="GO" id="GO:0006310">
    <property type="term" value="P:DNA recombination"/>
    <property type="evidence" value="ECO:0007669"/>
    <property type="project" value="InterPro"/>
</dbReference>
<comment type="similarity">
    <text evidence="12">Belongs to the helicase family. PriA subfamily.</text>
</comment>
<dbReference type="Pfam" id="PF18074">
    <property type="entry name" value="PriA_C"/>
    <property type="match status" value="1"/>
</dbReference>
<evidence type="ECO:0000256" key="12">
    <source>
        <dbReference type="HAMAP-Rule" id="MF_00983"/>
    </source>
</evidence>